<comment type="pathway">
    <text evidence="2">Pyrimidine metabolism; UMP biosynthesis via de novo pathway.</text>
</comment>
<dbReference type="UniPathway" id="UPA00070"/>
<gene>
    <name evidence="8" type="ORF">AN481_04330</name>
</gene>
<dbReference type="GO" id="GO:1990663">
    <property type="term" value="F:dihydroorotate dehydrogenase (fumarate) activity"/>
    <property type="evidence" value="ECO:0007669"/>
    <property type="project" value="UniProtKB-EC"/>
</dbReference>
<dbReference type="PANTHER" id="PTHR48109:SF3">
    <property type="entry name" value="SLL0744 PROTEIN"/>
    <property type="match status" value="1"/>
</dbReference>
<accession>A0A1B7W043</accession>
<comment type="cofactor">
    <cofactor evidence="1">
        <name>FMN</name>
        <dbReference type="ChEBI" id="CHEBI:58210"/>
    </cofactor>
</comment>
<dbReference type="InterPro" id="IPR005720">
    <property type="entry name" value="Dihydroorotate_DH_cat"/>
</dbReference>
<keyword evidence="6 8" id="KW-0560">Oxidoreductase</keyword>
<dbReference type="PANTHER" id="PTHR48109">
    <property type="entry name" value="DIHYDROOROTATE DEHYDROGENASE (QUINONE), MITOCHONDRIAL-RELATED"/>
    <property type="match status" value="1"/>
</dbReference>
<dbReference type="PATRIC" id="fig|1710894.3.peg.1434"/>
<name>A0A1B7W043_APHFL</name>
<dbReference type="GO" id="GO:0005737">
    <property type="term" value="C:cytoplasm"/>
    <property type="evidence" value="ECO:0007669"/>
    <property type="project" value="InterPro"/>
</dbReference>
<reference evidence="8 9" key="1">
    <citation type="submission" date="2015-09" db="EMBL/GenBank/DDBJ databases">
        <title>Whole genome shotgun sequence assembly of Aphanizomenon flos-aquae UKL13.</title>
        <authorList>
            <person name="Driscoll C."/>
        </authorList>
    </citation>
    <scope>NUCLEOTIDE SEQUENCE [LARGE SCALE GENOMIC DNA]</scope>
    <source>
        <strain evidence="8">MDT13</strain>
    </source>
</reference>
<feature type="domain" description="Dihydroorotate dehydrogenase catalytic" evidence="7">
    <location>
        <begin position="87"/>
        <end position="290"/>
    </location>
</feature>
<dbReference type="InterPro" id="IPR012135">
    <property type="entry name" value="Dihydroorotate_DH_1_2"/>
</dbReference>
<dbReference type="InterPro" id="IPR050074">
    <property type="entry name" value="DHO_dehydrogenase"/>
</dbReference>
<dbReference type="STRING" id="1803587.GCA_001593825_00738"/>
<evidence type="ECO:0000256" key="4">
    <source>
        <dbReference type="ARBA" id="ARBA00022643"/>
    </source>
</evidence>
<dbReference type="Proteomes" id="UP000092382">
    <property type="component" value="Unassembled WGS sequence"/>
</dbReference>
<comment type="caution">
    <text evidence="8">The sequence shown here is derived from an EMBL/GenBank/DDBJ whole genome shotgun (WGS) entry which is preliminary data.</text>
</comment>
<evidence type="ECO:0000256" key="2">
    <source>
        <dbReference type="ARBA" id="ARBA00004725"/>
    </source>
</evidence>
<dbReference type="NCBIfam" id="NF005741">
    <property type="entry name" value="PRK07565.1"/>
    <property type="match status" value="1"/>
</dbReference>
<organism evidence="8 9">
    <name type="scientific">Aphanizomenon flos-aquae LD13</name>
    <dbReference type="NCBI Taxonomy" id="1710894"/>
    <lineage>
        <taxon>Bacteria</taxon>
        <taxon>Bacillati</taxon>
        <taxon>Cyanobacteriota</taxon>
        <taxon>Cyanophyceae</taxon>
        <taxon>Nostocales</taxon>
        <taxon>Aphanizomenonaceae</taxon>
        <taxon>Aphanizomenon</taxon>
    </lineage>
</organism>
<dbReference type="EMBL" id="LJOY01000009">
    <property type="protein sequence ID" value="OBQ26628.1"/>
    <property type="molecule type" value="Genomic_DNA"/>
</dbReference>
<dbReference type="GO" id="GO:0044205">
    <property type="term" value="P:'de novo' UMP biosynthetic process"/>
    <property type="evidence" value="ECO:0007669"/>
    <property type="project" value="UniProtKB-UniPathway"/>
</dbReference>
<protein>
    <submittedName>
        <fullName evidence="8">Dihydroorotate dehydrogenase</fullName>
        <ecNumber evidence="8">1.3.98.1</ecNumber>
    </submittedName>
</protein>
<evidence type="ECO:0000256" key="6">
    <source>
        <dbReference type="ARBA" id="ARBA00023002"/>
    </source>
</evidence>
<dbReference type="GO" id="GO:0006207">
    <property type="term" value="P:'de novo' pyrimidine nucleobase biosynthetic process"/>
    <property type="evidence" value="ECO:0007669"/>
    <property type="project" value="TreeGrafter"/>
</dbReference>
<dbReference type="InterPro" id="IPR013785">
    <property type="entry name" value="Aldolase_TIM"/>
</dbReference>
<proteinExistence type="predicted"/>
<evidence type="ECO:0000313" key="8">
    <source>
        <dbReference type="EMBL" id="OBQ26628.1"/>
    </source>
</evidence>
<keyword evidence="5" id="KW-0665">Pyrimidine biosynthesis</keyword>
<dbReference type="Pfam" id="PF01180">
    <property type="entry name" value="DHO_dh"/>
    <property type="match status" value="1"/>
</dbReference>
<evidence type="ECO:0000256" key="3">
    <source>
        <dbReference type="ARBA" id="ARBA00022630"/>
    </source>
</evidence>
<dbReference type="Gene3D" id="3.20.20.70">
    <property type="entry name" value="Aldolase class I"/>
    <property type="match status" value="1"/>
</dbReference>
<evidence type="ECO:0000259" key="7">
    <source>
        <dbReference type="Pfam" id="PF01180"/>
    </source>
</evidence>
<dbReference type="PIRSF" id="PIRSF000164">
    <property type="entry name" value="DHO_oxidase"/>
    <property type="match status" value="1"/>
</dbReference>
<keyword evidence="4" id="KW-0288">FMN</keyword>
<dbReference type="CDD" id="cd04739">
    <property type="entry name" value="DHOD_like"/>
    <property type="match status" value="1"/>
</dbReference>
<sequence length="339" mass="37848">MNLTTTYLGLELKSPLVPSASPLSEDIDNIKLMEDAGASAVVMHSLFEEQLTLEKYELHHHLTYGTESFAEALTYFPESINFRIGPEEYLEHIRKAKEKVDIPIIASLNGSSLGGWTKYGKLMEEAGASALELNIYYVPTNPDLSSHDIEQNYLDILKSVKSAVTIPVAVKLSPYFTNTANIAKRLDHAGTDGLVLFNRFYQPDINLEHLEVEPHVLLSTAQSMRLPLRWIAILYGQIHSSLAATSGIHNAHDVVKMLMVGANVTMLCSVLLREGINHIQCLEKDLQEWMKTHEYESVTQMQGTMSQLNCPNPSAFERAQYMKALQTYNPDSGTVYTGS</sequence>
<evidence type="ECO:0000256" key="1">
    <source>
        <dbReference type="ARBA" id="ARBA00001917"/>
    </source>
</evidence>
<dbReference type="AlphaFoldDB" id="A0A1B7W043"/>
<dbReference type="SUPFAM" id="SSF51395">
    <property type="entry name" value="FMN-linked oxidoreductases"/>
    <property type="match status" value="1"/>
</dbReference>
<keyword evidence="3" id="KW-0285">Flavoprotein</keyword>
<evidence type="ECO:0000256" key="5">
    <source>
        <dbReference type="ARBA" id="ARBA00022975"/>
    </source>
</evidence>
<dbReference type="EC" id="1.3.98.1" evidence="8"/>
<evidence type="ECO:0000313" key="9">
    <source>
        <dbReference type="Proteomes" id="UP000092382"/>
    </source>
</evidence>